<dbReference type="Gene3D" id="3.40.50.150">
    <property type="entry name" value="Vaccinia Virus protein VP39"/>
    <property type="match status" value="1"/>
</dbReference>
<dbReference type="Gene3D" id="3.30.750.80">
    <property type="entry name" value="RNA methyltransferase domain (HRMD) like"/>
    <property type="match status" value="1"/>
</dbReference>
<dbReference type="InterPro" id="IPR015947">
    <property type="entry name" value="PUA-like_sf"/>
</dbReference>
<evidence type="ECO:0000259" key="7">
    <source>
        <dbReference type="Pfam" id="PF10672"/>
    </source>
</evidence>
<proteinExistence type="inferred from homology"/>
<accession>A0ABQ7GI62</accession>
<keyword evidence="4" id="KW-0808">Transferase</keyword>
<dbReference type="CDD" id="cd11572">
    <property type="entry name" value="RlmI_M_like"/>
    <property type="match status" value="1"/>
</dbReference>
<reference evidence="9" key="1">
    <citation type="submission" date="2017-08" db="EMBL/GenBank/DDBJ databases">
        <authorList>
            <person name="Polle J.E."/>
            <person name="Barry K."/>
            <person name="Cushman J."/>
            <person name="Schmutz J."/>
            <person name="Tran D."/>
            <person name="Hathwaick L.T."/>
            <person name="Yim W.C."/>
            <person name="Jenkins J."/>
            <person name="Mckie-Krisberg Z.M."/>
            <person name="Prochnik S."/>
            <person name="Lindquist E."/>
            <person name="Dockter R.B."/>
            <person name="Adam C."/>
            <person name="Molina H."/>
            <person name="Bunkerborg J."/>
            <person name="Jin E."/>
            <person name="Buchheim M."/>
            <person name="Magnuson J."/>
        </authorList>
    </citation>
    <scope>NUCLEOTIDE SEQUENCE</scope>
    <source>
        <strain evidence="9">CCAP 19/18</strain>
    </source>
</reference>
<dbReference type="SUPFAM" id="SSF88697">
    <property type="entry name" value="PUA domain-like"/>
    <property type="match status" value="1"/>
</dbReference>
<dbReference type="PANTHER" id="PTHR42873:SF1">
    <property type="entry name" value="S-ADENOSYLMETHIONINE-DEPENDENT METHYLTRANSFERASE DOMAIN-CONTAINING PROTEIN"/>
    <property type="match status" value="1"/>
</dbReference>
<dbReference type="EMBL" id="MU069765">
    <property type="protein sequence ID" value="KAF5834297.1"/>
    <property type="molecule type" value="Genomic_DNA"/>
</dbReference>
<evidence type="ECO:0000256" key="4">
    <source>
        <dbReference type="ARBA" id="ARBA00022679"/>
    </source>
</evidence>
<comment type="subcellular location">
    <subcellularLocation>
        <location evidence="1">Cytoplasm</location>
    </subcellularLocation>
</comment>
<feature type="domain" description="RlmI-like PUA" evidence="8">
    <location>
        <begin position="21"/>
        <end position="78"/>
    </location>
</feature>
<dbReference type="InterPro" id="IPR029063">
    <property type="entry name" value="SAM-dependent_MTases_sf"/>
</dbReference>
<evidence type="ECO:0000256" key="3">
    <source>
        <dbReference type="ARBA" id="ARBA00022603"/>
    </source>
</evidence>
<dbReference type="CDD" id="cd02440">
    <property type="entry name" value="AdoMet_MTases"/>
    <property type="match status" value="1"/>
</dbReference>
<keyword evidence="3 9" id="KW-0489">Methyltransferase</keyword>
<keyword evidence="5" id="KW-0949">S-adenosyl-L-methionine</keyword>
<keyword evidence="2" id="KW-0963">Cytoplasm</keyword>
<keyword evidence="10" id="KW-1185">Reference proteome</keyword>
<dbReference type="InterPro" id="IPR036974">
    <property type="entry name" value="PUA_sf"/>
</dbReference>
<dbReference type="GO" id="GO:0032259">
    <property type="term" value="P:methylation"/>
    <property type="evidence" value="ECO:0007669"/>
    <property type="project" value="UniProtKB-KW"/>
</dbReference>
<evidence type="ECO:0000313" key="9">
    <source>
        <dbReference type="EMBL" id="KAF5834297.1"/>
    </source>
</evidence>
<dbReference type="Proteomes" id="UP000815325">
    <property type="component" value="Unassembled WGS sequence"/>
</dbReference>
<evidence type="ECO:0000313" key="10">
    <source>
        <dbReference type="Proteomes" id="UP000815325"/>
    </source>
</evidence>
<comment type="caution">
    <text evidence="9">The sequence shown here is derived from an EMBL/GenBank/DDBJ whole genome shotgun (WGS) entry which is preliminary data.</text>
</comment>
<evidence type="ECO:0000256" key="2">
    <source>
        <dbReference type="ARBA" id="ARBA00022490"/>
    </source>
</evidence>
<dbReference type="Pfam" id="PF17785">
    <property type="entry name" value="PUA_3"/>
    <property type="match status" value="1"/>
</dbReference>
<organism evidence="9 10">
    <name type="scientific">Dunaliella salina</name>
    <name type="common">Green alga</name>
    <name type="synonym">Protococcus salinus</name>
    <dbReference type="NCBI Taxonomy" id="3046"/>
    <lineage>
        <taxon>Eukaryota</taxon>
        <taxon>Viridiplantae</taxon>
        <taxon>Chlorophyta</taxon>
        <taxon>core chlorophytes</taxon>
        <taxon>Chlorophyceae</taxon>
        <taxon>CS clade</taxon>
        <taxon>Chlamydomonadales</taxon>
        <taxon>Dunaliellaceae</taxon>
        <taxon>Dunaliella</taxon>
    </lineage>
</organism>
<gene>
    <name evidence="9" type="ORF">DUNSADRAFT_9120</name>
</gene>
<evidence type="ECO:0000256" key="5">
    <source>
        <dbReference type="ARBA" id="ARBA00022691"/>
    </source>
</evidence>
<dbReference type="InterPro" id="IPR041532">
    <property type="entry name" value="RlmI-like_PUA"/>
</dbReference>
<comment type="similarity">
    <text evidence="6">Belongs to the methyltransferase superfamily. RlmI family.</text>
</comment>
<dbReference type="GO" id="GO:0008168">
    <property type="term" value="F:methyltransferase activity"/>
    <property type="evidence" value="ECO:0007669"/>
    <property type="project" value="UniProtKB-KW"/>
</dbReference>
<evidence type="ECO:0000256" key="1">
    <source>
        <dbReference type="ARBA" id="ARBA00004496"/>
    </source>
</evidence>
<dbReference type="SUPFAM" id="SSF53335">
    <property type="entry name" value="S-adenosyl-L-methionine-dependent methyltransferases"/>
    <property type="match status" value="1"/>
</dbReference>
<feature type="domain" description="S-adenosylmethionine-dependent methyltransferase" evidence="7">
    <location>
        <begin position="173"/>
        <end position="357"/>
    </location>
</feature>
<sequence length="419" mass="45625">MAAQTKSQFIKAPNGSKPVHLTLEKNLARTVKLGHPWIFADSLSKLPPAAPGSLALCKTKNGQIIAKGFYDPKSPLAFKSLALVNERLDDGLLQRRLHRSWNMRMQLFDRASTNAYRLFNGEGDGLPGLVCDIYNDTAVFKLDGAGAEGFYDVQALAEWLLTQHGSPIKTVFQRFKSNSASRGKLIIGDYPEQPVHILENGAIFQVDVVNGQKTGFFLDQRDSRACVGRLCRAAAPSLSSSSKLRCLNVFGYTGGFSVYAGRSNASNVTTVDVADKALQYATANWALNGLRDTAHESVRADAFDFLEDAAKSKEKWDLVIVDPPSFAPNQASVERAKSSYKTLFTNAAQCVQPNGILALSSCSSHINASTFSEICCSALAAAQRPGYALVIAGQPEDHPSPIFAEELRYLKFNCYQLEG</sequence>
<evidence type="ECO:0000259" key="8">
    <source>
        <dbReference type="Pfam" id="PF17785"/>
    </source>
</evidence>
<dbReference type="InterPro" id="IPR019614">
    <property type="entry name" value="SAM-dep_methyl-trfase"/>
</dbReference>
<dbReference type="PANTHER" id="PTHR42873">
    <property type="entry name" value="RIBOSOMAL RNA LARGE SUBUNIT METHYLTRANSFERASE"/>
    <property type="match status" value="1"/>
</dbReference>
<dbReference type="Gene3D" id="2.30.130.10">
    <property type="entry name" value="PUA domain"/>
    <property type="match status" value="1"/>
</dbReference>
<dbReference type="Pfam" id="PF10672">
    <property type="entry name" value="Methyltrans_SAM"/>
    <property type="match status" value="1"/>
</dbReference>
<name>A0ABQ7GI62_DUNSA</name>
<evidence type="ECO:0000256" key="6">
    <source>
        <dbReference type="ARBA" id="ARBA00038091"/>
    </source>
</evidence>
<protein>
    <submittedName>
        <fullName evidence="9">S-adenosyl-L-methionine-dependent methyltransferase</fullName>
    </submittedName>
</protein>